<protein>
    <submittedName>
        <fullName evidence="2">Uncharacterized protein</fullName>
    </submittedName>
</protein>
<dbReference type="STRING" id="4529.A0A0E0PRE3"/>
<dbReference type="Gramene" id="ORUFI05G28120.1">
    <property type="protein sequence ID" value="ORUFI05G28120.1"/>
    <property type="gene ID" value="ORUFI05G28120"/>
</dbReference>
<accession>A0A0E0PRE3</accession>
<dbReference type="InterPro" id="IPR012442">
    <property type="entry name" value="DUF1645_plant"/>
</dbReference>
<feature type="region of interest" description="Disordered" evidence="1">
    <location>
        <begin position="168"/>
        <end position="189"/>
    </location>
</feature>
<feature type="region of interest" description="Disordered" evidence="1">
    <location>
        <begin position="307"/>
        <end position="368"/>
    </location>
</feature>
<evidence type="ECO:0000313" key="2">
    <source>
        <dbReference type="EnsemblPlants" id="ORUFI05G28120.1"/>
    </source>
</evidence>
<reference evidence="3" key="1">
    <citation type="submission" date="2013-06" db="EMBL/GenBank/DDBJ databases">
        <authorList>
            <person name="Zhao Q."/>
        </authorList>
    </citation>
    <scope>NUCLEOTIDE SEQUENCE</scope>
    <source>
        <strain evidence="3">cv. W1943</strain>
    </source>
</reference>
<dbReference type="PANTHER" id="PTHR33095:SF9">
    <property type="entry name" value="OS05G0568600 PROTEIN"/>
    <property type="match status" value="1"/>
</dbReference>
<dbReference type="Pfam" id="PF07816">
    <property type="entry name" value="DUF1645"/>
    <property type="match status" value="1"/>
</dbReference>
<name>A0A0E0PRE3_ORYRU</name>
<reference evidence="2" key="2">
    <citation type="submission" date="2015-06" db="UniProtKB">
        <authorList>
            <consortium name="EnsemblPlants"/>
        </authorList>
    </citation>
    <scope>IDENTIFICATION</scope>
</reference>
<organism evidence="2 3">
    <name type="scientific">Oryza rufipogon</name>
    <name type="common">Brownbeard rice</name>
    <name type="synonym">Asian wild rice</name>
    <dbReference type="NCBI Taxonomy" id="4529"/>
    <lineage>
        <taxon>Eukaryota</taxon>
        <taxon>Viridiplantae</taxon>
        <taxon>Streptophyta</taxon>
        <taxon>Embryophyta</taxon>
        <taxon>Tracheophyta</taxon>
        <taxon>Spermatophyta</taxon>
        <taxon>Magnoliopsida</taxon>
        <taxon>Liliopsida</taxon>
        <taxon>Poales</taxon>
        <taxon>Poaceae</taxon>
        <taxon>BOP clade</taxon>
        <taxon>Oryzoideae</taxon>
        <taxon>Oryzeae</taxon>
        <taxon>Oryzinae</taxon>
        <taxon>Oryza</taxon>
    </lineage>
</organism>
<dbReference type="HOGENOM" id="CLU_809794_0_0_1"/>
<dbReference type="PANTHER" id="PTHR33095">
    <property type="entry name" value="OS07G0619500 PROTEIN"/>
    <property type="match status" value="1"/>
</dbReference>
<evidence type="ECO:0000313" key="3">
    <source>
        <dbReference type="Proteomes" id="UP000008022"/>
    </source>
</evidence>
<dbReference type="eggNOG" id="ENOG502RXG8">
    <property type="taxonomic scope" value="Eukaryota"/>
</dbReference>
<proteinExistence type="predicted"/>
<dbReference type="EnsemblPlants" id="ORUFI05G28120.1">
    <property type="protein sequence ID" value="ORUFI05G28120.1"/>
    <property type="gene ID" value="ORUFI05G28120"/>
</dbReference>
<evidence type="ECO:0000256" key="1">
    <source>
        <dbReference type="SAM" id="MobiDB-lite"/>
    </source>
</evidence>
<dbReference type="AlphaFoldDB" id="A0A0E0PRE3"/>
<dbReference type="Proteomes" id="UP000008022">
    <property type="component" value="Unassembled WGS sequence"/>
</dbReference>
<sequence length="368" mass="39503">MAEADGDRGVAAAAAAAAVVHDDVLESDEEDFTFAAAAAVTCVVGGGRIGAVVYPVFGRPRSPPPVQEVEEPDTATVRVPLGQLLLEERASAPPSGEQADEDGVLDGVPAETYCLWSPGSPAPAVSNSPARCQKSGSTGSVLRWRQRLIGRSHSDGKEKFVFLSSGSDVRSKGRTTTTSRGDAGGRGGGWRYYASGGGNGGGRRPSFLPYKQDLVGLFANAGAFRRSYHPVQRMASRLEGVGKGGHCVASSVRERELRSVKERKEVEKTKWRRRWRRSCWERCGGWKGEGRTNSVVWRATVVRRRMRQGRGRGGWEAGAHPPLPMARMPSRLEDGGDSGGRHGGEPWRQDTEEEAAHAMGGDTHGRSS</sequence>
<keyword evidence="3" id="KW-1185">Reference proteome</keyword>
<feature type="compositionally biased region" description="Basic and acidic residues" evidence="1">
    <location>
        <begin position="330"/>
        <end position="356"/>
    </location>
</feature>